<proteinExistence type="predicted"/>
<dbReference type="Proteomes" id="UP001190700">
    <property type="component" value="Unassembled WGS sequence"/>
</dbReference>
<feature type="region of interest" description="Disordered" evidence="1">
    <location>
        <begin position="1"/>
        <end position="40"/>
    </location>
</feature>
<dbReference type="AlphaFoldDB" id="A0AAE0BHA0"/>
<gene>
    <name evidence="2" type="ORF">CYMTET_53969</name>
</gene>
<organism evidence="2 3">
    <name type="scientific">Cymbomonas tetramitiformis</name>
    <dbReference type="NCBI Taxonomy" id="36881"/>
    <lineage>
        <taxon>Eukaryota</taxon>
        <taxon>Viridiplantae</taxon>
        <taxon>Chlorophyta</taxon>
        <taxon>Pyramimonadophyceae</taxon>
        <taxon>Pyramimonadales</taxon>
        <taxon>Pyramimonadaceae</taxon>
        <taxon>Cymbomonas</taxon>
    </lineage>
</organism>
<dbReference type="EMBL" id="LGRX02035209">
    <property type="protein sequence ID" value="KAK3235848.1"/>
    <property type="molecule type" value="Genomic_DNA"/>
</dbReference>
<feature type="compositionally biased region" description="Polar residues" evidence="1">
    <location>
        <begin position="29"/>
        <end position="40"/>
    </location>
</feature>
<reference evidence="2 3" key="1">
    <citation type="journal article" date="2015" name="Genome Biol. Evol.">
        <title>Comparative Genomics of a Bacterivorous Green Alga Reveals Evolutionary Causalities and Consequences of Phago-Mixotrophic Mode of Nutrition.</title>
        <authorList>
            <person name="Burns J.A."/>
            <person name="Paasch A."/>
            <person name="Narechania A."/>
            <person name="Kim E."/>
        </authorList>
    </citation>
    <scope>NUCLEOTIDE SEQUENCE [LARGE SCALE GENOMIC DNA]</scope>
    <source>
        <strain evidence="2 3">PLY_AMNH</strain>
    </source>
</reference>
<evidence type="ECO:0000313" key="3">
    <source>
        <dbReference type="Proteomes" id="UP001190700"/>
    </source>
</evidence>
<protein>
    <submittedName>
        <fullName evidence="2">Uncharacterized protein</fullName>
    </submittedName>
</protein>
<evidence type="ECO:0000256" key="1">
    <source>
        <dbReference type="SAM" id="MobiDB-lite"/>
    </source>
</evidence>
<keyword evidence="3" id="KW-1185">Reference proteome</keyword>
<sequence>MVRREEGGWATVETTGQAGGLGKHRELESVNSMKKSLGSNSRLALRMMHSESTKSSYKGRPVEAVHETGQLDALDEGAAAEIGFTDAAFSSYSDSSGLIEGDTDQQSPAEKSSRRTKRSYFEILQDVDAGPN</sequence>
<comment type="caution">
    <text evidence="2">The sequence shown here is derived from an EMBL/GenBank/DDBJ whole genome shotgun (WGS) entry which is preliminary data.</text>
</comment>
<name>A0AAE0BHA0_9CHLO</name>
<evidence type="ECO:0000313" key="2">
    <source>
        <dbReference type="EMBL" id="KAK3235848.1"/>
    </source>
</evidence>
<feature type="region of interest" description="Disordered" evidence="1">
    <location>
        <begin position="93"/>
        <end position="132"/>
    </location>
</feature>
<accession>A0AAE0BHA0</accession>